<name>A0A820H8Z4_9BILA</name>
<gene>
    <name evidence="2" type="ORF">OXD698_LOCUS45471</name>
</gene>
<accession>A0A820H8Z4</accession>
<dbReference type="EMBL" id="CAJOAZ010015103">
    <property type="protein sequence ID" value="CAF4288695.1"/>
    <property type="molecule type" value="Genomic_DNA"/>
</dbReference>
<evidence type="ECO:0008006" key="4">
    <source>
        <dbReference type="Google" id="ProtNLM"/>
    </source>
</evidence>
<evidence type="ECO:0000313" key="2">
    <source>
        <dbReference type="EMBL" id="CAF4288695.1"/>
    </source>
</evidence>
<evidence type="ECO:0000256" key="1">
    <source>
        <dbReference type="SAM" id="Phobius"/>
    </source>
</evidence>
<comment type="caution">
    <text evidence="2">The sequence shown here is derived from an EMBL/GenBank/DDBJ whole genome shotgun (WGS) entry which is preliminary data.</text>
</comment>
<feature type="transmembrane region" description="Helical" evidence="1">
    <location>
        <begin position="48"/>
        <end position="69"/>
    </location>
</feature>
<proteinExistence type="predicted"/>
<sequence>MQAVGDTTEQQNSLFVKIKMSLFRLNFFSDPDKNSEWHLHGQRLSTRFFIISIIIAFFILILYASTYSITKTDSINKPSIDVYFTLQDKYPQTLICPCSSTTNEHSQFISFQPTLHPVCHSDFITDNWTNYLVSVSSDGIDTNDFRYTNAAFFPTILSFCQLSRKTINNEILIFNSTKYVTNSVQEIDLFNSQTQQLIGDMKQATMNSFQLLISMSRQTIWGNALFSVLAYLYTPDATINYDYNSTINPHDLNLVFYPTYYQSSLNTTCSCKIHPTTCNRLSAITYVNGTVNKT</sequence>
<keyword evidence="1" id="KW-0812">Transmembrane</keyword>
<dbReference type="AlphaFoldDB" id="A0A820H8Z4"/>
<evidence type="ECO:0000313" key="3">
    <source>
        <dbReference type="Proteomes" id="UP000663844"/>
    </source>
</evidence>
<keyword evidence="1" id="KW-0472">Membrane</keyword>
<reference evidence="2" key="1">
    <citation type="submission" date="2021-02" db="EMBL/GenBank/DDBJ databases">
        <authorList>
            <person name="Nowell W R."/>
        </authorList>
    </citation>
    <scope>NUCLEOTIDE SEQUENCE</scope>
</reference>
<keyword evidence="1" id="KW-1133">Transmembrane helix</keyword>
<feature type="non-terminal residue" evidence="2">
    <location>
        <position position="1"/>
    </location>
</feature>
<protein>
    <recommendedName>
        <fullName evidence="4">Transmembrane protein</fullName>
    </recommendedName>
</protein>
<dbReference type="Proteomes" id="UP000663844">
    <property type="component" value="Unassembled WGS sequence"/>
</dbReference>
<organism evidence="2 3">
    <name type="scientific">Adineta steineri</name>
    <dbReference type="NCBI Taxonomy" id="433720"/>
    <lineage>
        <taxon>Eukaryota</taxon>
        <taxon>Metazoa</taxon>
        <taxon>Spiralia</taxon>
        <taxon>Gnathifera</taxon>
        <taxon>Rotifera</taxon>
        <taxon>Eurotatoria</taxon>
        <taxon>Bdelloidea</taxon>
        <taxon>Adinetida</taxon>
        <taxon>Adinetidae</taxon>
        <taxon>Adineta</taxon>
    </lineage>
</organism>